<evidence type="ECO:0000313" key="2">
    <source>
        <dbReference type="EMBL" id="CAL6031284.1"/>
    </source>
</evidence>
<protein>
    <submittedName>
        <fullName evidence="2">Hypothetical_protein</fullName>
    </submittedName>
</protein>
<dbReference type="Proteomes" id="UP001642409">
    <property type="component" value="Unassembled WGS sequence"/>
</dbReference>
<dbReference type="AlphaFoldDB" id="A0AA86TF32"/>
<dbReference type="EMBL" id="CAXDID020000119">
    <property type="protein sequence ID" value="CAL6031284.1"/>
    <property type="molecule type" value="Genomic_DNA"/>
</dbReference>
<name>A0AA86TF32_9EUKA</name>
<proteinExistence type="predicted"/>
<reference evidence="1" key="1">
    <citation type="submission" date="2023-06" db="EMBL/GenBank/DDBJ databases">
        <authorList>
            <person name="Kurt Z."/>
        </authorList>
    </citation>
    <scope>NUCLEOTIDE SEQUENCE</scope>
</reference>
<organism evidence="1">
    <name type="scientific">Hexamita inflata</name>
    <dbReference type="NCBI Taxonomy" id="28002"/>
    <lineage>
        <taxon>Eukaryota</taxon>
        <taxon>Metamonada</taxon>
        <taxon>Diplomonadida</taxon>
        <taxon>Hexamitidae</taxon>
        <taxon>Hexamitinae</taxon>
        <taxon>Hexamita</taxon>
    </lineage>
</organism>
<keyword evidence="3" id="KW-1185">Reference proteome</keyword>
<reference evidence="2 3" key="2">
    <citation type="submission" date="2024-07" db="EMBL/GenBank/DDBJ databases">
        <authorList>
            <person name="Akdeniz Z."/>
        </authorList>
    </citation>
    <scope>NUCLEOTIDE SEQUENCE [LARGE SCALE GENOMIC DNA]</scope>
</reference>
<comment type="caution">
    <text evidence="1">The sequence shown here is derived from an EMBL/GenBank/DDBJ whole genome shotgun (WGS) entry which is preliminary data.</text>
</comment>
<sequence length="294" mass="34132">MHLLRKAAKYASLYGDLRGYTDDSQMFEIAPSVQTNAVSTNLPIGVLCLCAPKDRSTFVSLWTVNSHRCEYFLAGHFVQYWRAWCPAHILDKADNNIQWQNINNRVPAQNMYFQPVMYFRAISIPNYRQWQCSYQNEVLKFTRDYLMCQLAPFLRFRRTRTLVLLFNFVDQSIAIDLKLNTFSQNQYFTKRSDFKRFCILKQNINIPQIHLQFKFKTFNAAREMPTAASVAIQTLKSLYHDFRVFSCIALIFVQGDSRDEQVNLALVQLIGCGQGSHYTSRLLACYVINSIGCG</sequence>
<evidence type="ECO:0000313" key="1">
    <source>
        <dbReference type="EMBL" id="CAI9915611.1"/>
    </source>
</evidence>
<gene>
    <name evidence="1" type="ORF">HINF_LOCUS3256</name>
    <name evidence="2" type="ORF">HINF_LOCUS33931</name>
</gene>
<evidence type="ECO:0000313" key="3">
    <source>
        <dbReference type="Proteomes" id="UP001642409"/>
    </source>
</evidence>
<dbReference type="EMBL" id="CATOUU010000075">
    <property type="protein sequence ID" value="CAI9915611.1"/>
    <property type="molecule type" value="Genomic_DNA"/>
</dbReference>
<accession>A0AA86TF32</accession>